<feature type="domain" description="BMC" evidence="5">
    <location>
        <begin position="6"/>
        <end position="93"/>
    </location>
</feature>
<evidence type="ECO:0000313" key="6">
    <source>
        <dbReference type="EMBL" id="MDQ0178483.1"/>
    </source>
</evidence>
<dbReference type="RefSeq" id="WP_307233347.1">
    <property type="nucleotide sequence ID" value="NZ_JAUSTT010000047.1"/>
</dbReference>
<keyword evidence="7" id="KW-1185">Reference proteome</keyword>
<dbReference type="CDD" id="cd06169">
    <property type="entry name" value="BMC"/>
    <property type="match status" value="1"/>
</dbReference>
<dbReference type="SMART" id="SM00877">
    <property type="entry name" value="BMC"/>
    <property type="match status" value="1"/>
</dbReference>
<dbReference type="PANTHER" id="PTHR33941:SF11">
    <property type="entry name" value="BACTERIAL MICROCOMPARTMENT SHELL PROTEIN PDUJ"/>
    <property type="match status" value="1"/>
</dbReference>
<dbReference type="SUPFAM" id="SSF143414">
    <property type="entry name" value="CcmK-like"/>
    <property type="match status" value="1"/>
</dbReference>
<evidence type="ECO:0000256" key="4">
    <source>
        <dbReference type="SAM" id="MobiDB-lite"/>
    </source>
</evidence>
<feature type="compositionally biased region" description="Basic residues" evidence="4">
    <location>
        <begin position="105"/>
        <end position="114"/>
    </location>
</feature>
<dbReference type="PANTHER" id="PTHR33941">
    <property type="entry name" value="PROPANEDIOL UTILIZATION PROTEIN PDUA"/>
    <property type="match status" value="1"/>
</dbReference>
<gene>
    <name evidence="6" type="ORF">J2S08_004390</name>
</gene>
<dbReference type="Pfam" id="PF00936">
    <property type="entry name" value="BMC"/>
    <property type="match status" value="1"/>
</dbReference>
<accession>A0ABT9WYV7</accession>
<feature type="compositionally biased region" description="Basic and acidic residues" evidence="4">
    <location>
        <begin position="115"/>
        <end position="125"/>
    </location>
</feature>
<evidence type="ECO:0000313" key="7">
    <source>
        <dbReference type="Proteomes" id="UP001223586"/>
    </source>
</evidence>
<dbReference type="InterPro" id="IPR050575">
    <property type="entry name" value="BMC_shell"/>
</dbReference>
<dbReference type="PROSITE" id="PS51930">
    <property type="entry name" value="BMC_2"/>
    <property type="match status" value="1"/>
</dbReference>
<keyword evidence="2" id="KW-1283">Bacterial microcompartment</keyword>
<comment type="caution">
    <text evidence="6">The sequence shown here is derived from an EMBL/GenBank/DDBJ whole genome shotgun (WGS) entry which is preliminary data.</text>
</comment>
<protein>
    <submittedName>
        <fullName evidence="6">Microcompartment protein CcmL/EutN</fullName>
    </submittedName>
</protein>
<name>A0ABT9WYV7_9BACI</name>
<evidence type="ECO:0000256" key="2">
    <source>
        <dbReference type="ARBA" id="ARBA00024446"/>
    </source>
</evidence>
<dbReference type="InterPro" id="IPR037233">
    <property type="entry name" value="CcmK-like_sf"/>
</dbReference>
<comment type="similarity">
    <text evidence="3">Belongs to the bacterial microcompartments protein family.</text>
</comment>
<sequence length="125" mass="13792">MRKYEAIGVVEAQYFPVAMEILDSMCKAANVEYVASEKYLGGRLVTLIVGGGVSDVTTAVETAKQVCEGKQHNPLKMALVISNPHAEILNYLVPKAKPEQPKQPKQPKPKKGKNKKQEIKEEELS</sequence>
<evidence type="ECO:0000259" key="5">
    <source>
        <dbReference type="PROSITE" id="PS51930"/>
    </source>
</evidence>
<organism evidence="6 7">
    <name type="scientific">Bacillus chungangensis</name>
    <dbReference type="NCBI Taxonomy" id="587633"/>
    <lineage>
        <taxon>Bacteria</taxon>
        <taxon>Bacillati</taxon>
        <taxon>Bacillota</taxon>
        <taxon>Bacilli</taxon>
        <taxon>Bacillales</taxon>
        <taxon>Bacillaceae</taxon>
        <taxon>Bacillus</taxon>
    </lineage>
</organism>
<evidence type="ECO:0000256" key="3">
    <source>
        <dbReference type="PROSITE-ProRule" id="PRU01278"/>
    </source>
</evidence>
<reference evidence="6 7" key="1">
    <citation type="submission" date="2023-07" db="EMBL/GenBank/DDBJ databases">
        <title>Genomic Encyclopedia of Type Strains, Phase IV (KMG-IV): sequencing the most valuable type-strain genomes for metagenomic binning, comparative biology and taxonomic classification.</title>
        <authorList>
            <person name="Goeker M."/>
        </authorList>
    </citation>
    <scope>NUCLEOTIDE SEQUENCE [LARGE SCALE GENOMIC DNA]</scope>
    <source>
        <strain evidence="6 7">DSM 23837</strain>
    </source>
</reference>
<evidence type="ECO:0000256" key="1">
    <source>
        <dbReference type="ARBA" id="ARBA00024322"/>
    </source>
</evidence>
<dbReference type="InterPro" id="IPR000249">
    <property type="entry name" value="BMC_dom"/>
</dbReference>
<dbReference type="Proteomes" id="UP001223586">
    <property type="component" value="Unassembled WGS sequence"/>
</dbReference>
<proteinExistence type="inferred from homology"/>
<feature type="region of interest" description="Disordered" evidence="4">
    <location>
        <begin position="94"/>
        <end position="125"/>
    </location>
</feature>
<dbReference type="EMBL" id="JAUSTT010000047">
    <property type="protein sequence ID" value="MDQ0178483.1"/>
    <property type="molecule type" value="Genomic_DNA"/>
</dbReference>
<comment type="subcellular location">
    <subcellularLocation>
        <location evidence="1">Bacterial microcompartment</location>
    </subcellularLocation>
</comment>
<dbReference type="InterPro" id="IPR044872">
    <property type="entry name" value="CcmK/CsoS1_BMC"/>
</dbReference>
<dbReference type="Gene3D" id="3.30.70.1710">
    <property type="match status" value="1"/>
</dbReference>